<comment type="caution">
    <text evidence="1">The sequence shown here is derived from an EMBL/GenBank/DDBJ whole genome shotgun (WGS) entry which is preliminary data.</text>
</comment>
<dbReference type="EMBL" id="BOMN01000049">
    <property type="protein sequence ID" value="GIE20936.1"/>
    <property type="molecule type" value="Genomic_DNA"/>
</dbReference>
<proteinExistence type="predicted"/>
<dbReference type="Proteomes" id="UP000603200">
    <property type="component" value="Unassembled WGS sequence"/>
</dbReference>
<gene>
    <name evidence="1" type="ORF">Ahu01nite_040380</name>
</gene>
<evidence type="ECO:0000313" key="2">
    <source>
        <dbReference type="Proteomes" id="UP000603200"/>
    </source>
</evidence>
<keyword evidence="2" id="KW-1185">Reference proteome</keyword>
<reference evidence="1 2" key="1">
    <citation type="submission" date="2021-01" db="EMBL/GenBank/DDBJ databases">
        <title>Whole genome shotgun sequence of Actinoplanes humidus NBRC 14915.</title>
        <authorList>
            <person name="Komaki H."/>
            <person name="Tamura T."/>
        </authorList>
    </citation>
    <scope>NUCLEOTIDE SEQUENCE [LARGE SCALE GENOMIC DNA]</scope>
    <source>
        <strain evidence="1 2">NBRC 14915</strain>
    </source>
</reference>
<dbReference type="RefSeq" id="WP_203838085.1">
    <property type="nucleotide sequence ID" value="NZ_BAAATV010000010.1"/>
</dbReference>
<accession>A0ABQ3ZQS5</accession>
<sequence length="85" mass="9909">MTISKIATKPTEQVSFLMESAVLRGVRETAASRGVPLDEFLRQAVWHWAIAESAKLMADYERQHPDDMRDWREHVMDQMFAEETE</sequence>
<protein>
    <recommendedName>
        <fullName evidence="3">Ribbon-helix-helix protein</fullName>
    </recommendedName>
</protein>
<evidence type="ECO:0000313" key="1">
    <source>
        <dbReference type="EMBL" id="GIE20936.1"/>
    </source>
</evidence>
<evidence type="ECO:0008006" key="3">
    <source>
        <dbReference type="Google" id="ProtNLM"/>
    </source>
</evidence>
<name>A0ABQ3ZQS5_9ACTN</name>
<organism evidence="1 2">
    <name type="scientific">Winogradskya humida</name>
    <dbReference type="NCBI Taxonomy" id="113566"/>
    <lineage>
        <taxon>Bacteria</taxon>
        <taxon>Bacillati</taxon>
        <taxon>Actinomycetota</taxon>
        <taxon>Actinomycetes</taxon>
        <taxon>Micromonosporales</taxon>
        <taxon>Micromonosporaceae</taxon>
        <taxon>Winogradskya</taxon>
    </lineage>
</organism>